<dbReference type="PROSITE" id="PS50059">
    <property type="entry name" value="FKBP_PPIASE"/>
    <property type="match status" value="1"/>
</dbReference>
<evidence type="ECO:0000256" key="4">
    <source>
        <dbReference type="RuleBase" id="RU003915"/>
    </source>
</evidence>
<dbReference type="Gene3D" id="3.10.50.40">
    <property type="match status" value="1"/>
</dbReference>
<evidence type="ECO:0000256" key="1">
    <source>
        <dbReference type="ARBA" id="ARBA00000971"/>
    </source>
</evidence>
<dbReference type="Pfam" id="PF00254">
    <property type="entry name" value="FKBP_C"/>
    <property type="match status" value="1"/>
</dbReference>
<name>A0ABT0TN78_9FLAO</name>
<dbReference type="InterPro" id="IPR001179">
    <property type="entry name" value="PPIase_FKBP_dom"/>
</dbReference>
<evidence type="ECO:0000313" key="7">
    <source>
        <dbReference type="Proteomes" id="UP001317191"/>
    </source>
</evidence>
<keyword evidence="3 4" id="KW-0413">Isomerase</keyword>
<dbReference type="InterPro" id="IPR046357">
    <property type="entry name" value="PPIase_dom_sf"/>
</dbReference>
<dbReference type="EMBL" id="JAMLJM010000003">
    <property type="protein sequence ID" value="MCL9808959.1"/>
    <property type="molecule type" value="Genomic_DNA"/>
</dbReference>
<comment type="caution">
    <text evidence="6">The sequence shown here is derived from an EMBL/GenBank/DDBJ whole genome shotgun (WGS) entry which is preliminary data.</text>
</comment>
<accession>A0ABT0TN78</accession>
<proteinExistence type="inferred from homology"/>
<comment type="catalytic activity">
    <reaction evidence="1 3 4">
        <text>[protein]-peptidylproline (omega=180) = [protein]-peptidylproline (omega=0)</text>
        <dbReference type="Rhea" id="RHEA:16237"/>
        <dbReference type="Rhea" id="RHEA-COMP:10747"/>
        <dbReference type="Rhea" id="RHEA-COMP:10748"/>
        <dbReference type="ChEBI" id="CHEBI:83833"/>
        <dbReference type="ChEBI" id="CHEBI:83834"/>
        <dbReference type="EC" id="5.2.1.8"/>
    </reaction>
</comment>
<dbReference type="NCBIfam" id="TIGR03516">
    <property type="entry name" value="ppisom_GldI"/>
    <property type="match status" value="1"/>
</dbReference>
<protein>
    <recommendedName>
        <fullName evidence="4">Peptidyl-prolyl cis-trans isomerase</fullName>
        <ecNumber evidence="4">5.2.1.8</ecNumber>
    </recommendedName>
</protein>
<dbReference type="EC" id="5.2.1.8" evidence="4"/>
<organism evidence="6 7">
    <name type="scientific">Flavobacterium luminosum</name>
    <dbReference type="NCBI Taxonomy" id="2949086"/>
    <lineage>
        <taxon>Bacteria</taxon>
        <taxon>Pseudomonadati</taxon>
        <taxon>Bacteroidota</taxon>
        <taxon>Flavobacteriia</taxon>
        <taxon>Flavobacteriales</taxon>
        <taxon>Flavobacteriaceae</taxon>
        <taxon>Flavobacterium</taxon>
    </lineage>
</organism>
<dbReference type="PROSITE" id="PS51257">
    <property type="entry name" value="PROKAR_LIPOPROTEIN"/>
    <property type="match status" value="1"/>
</dbReference>
<reference evidence="6 7" key="1">
    <citation type="submission" date="2022-05" db="EMBL/GenBank/DDBJ databases">
        <title>Flavobacterium sp., isolated from activated sludge.</title>
        <authorList>
            <person name="Ran Q."/>
        </authorList>
    </citation>
    <scope>NUCLEOTIDE SEQUENCE [LARGE SCALE GENOMIC DNA]</scope>
    <source>
        <strain evidence="6 7">HXWNR70</strain>
    </source>
</reference>
<evidence type="ECO:0000256" key="3">
    <source>
        <dbReference type="PROSITE-ProRule" id="PRU00277"/>
    </source>
</evidence>
<gene>
    <name evidence="6" type="primary">gldI</name>
    <name evidence="6" type="ORF">NAT50_06250</name>
</gene>
<keyword evidence="2 3" id="KW-0697">Rotamase</keyword>
<sequence>MKLIKIIGVLILGTTLVTSCSHKREARRPISHTGGEFMKQSIERNKKLNQNEESIIAAIIKKDTAADYIASTKGYWYAYLAKNETSSDTPDKGEIAYFDYEIKDLKGNLIYSQSELKPQKYVVDKQDILMGLRHGIKLMKKGETVRFLFPSHMAYGYHGDENKVGSNEPLMCTVTLNDIKVDASVKEKTTIE</sequence>
<evidence type="ECO:0000256" key="2">
    <source>
        <dbReference type="ARBA" id="ARBA00023110"/>
    </source>
</evidence>
<evidence type="ECO:0000259" key="5">
    <source>
        <dbReference type="PROSITE" id="PS50059"/>
    </source>
</evidence>
<dbReference type="SUPFAM" id="SSF54534">
    <property type="entry name" value="FKBP-like"/>
    <property type="match status" value="1"/>
</dbReference>
<keyword evidence="7" id="KW-1185">Reference proteome</keyword>
<dbReference type="InterPro" id="IPR019869">
    <property type="entry name" value="Motility-assoc_PPIase_GldI"/>
</dbReference>
<comment type="similarity">
    <text evidence="4">Belongs to the FKBP-type PPIase family.</text>
</comment>
<dbReference type="Proteomes" id="UP001317191">
    <property type="component" value="Unassembled WGS sequence"/>
</dbReference>
<evidence type="ECO:0000313" key="6">
    <source>
        <dbReference type="EMBL" id="MCL9808959.1"/>
    </source>
</evidence>
<feature type="domain" description="PPIase FKBP-type" evidence="5">
    <location>
        <begin position="93"/>
        <end position="180"/>
    </location>
</feature>
<dbReference type="RefSeq" id="WP_250592359.1">
    <property type="nucleotide sequence ID" value="NZ_JAMLJM010000003.1"/>
</dbReference>